<gene>
    <name evidence="4" type="primary">rpo11</name>
    <name evidence="4" type="synonym">rpoL</name>
    <name evidence="6" type="ordered locus">Vdis_1263</name>
</gene>
<dbReference type="eggNOG" id="arCOG04111">
    <property type="taxonomic scope" value="Archaea"/>
</dbReference>
<keyword evidence="4" id="KW-0808">Transferase</keyword>
<dbReference type="Pfam" id="PF13656">
    <property type="entry name" value="RNA_pol_L_2"/>
    <property type="match status" value="1"/>
</dbReference>
<keyword evidence="7" id="KW-1185">Reference proteome</keyword>
<dbReference type="Proteomes" id="UP000006681">
    <property type="component" value="Chromosome"/>
</dbReference>
<sequence length="91" mass="10494">MIKISIVKAEDNYLEAVVQGETYTLFAPLIEYLLKRPDVEYAMYDVDHPLTQNVRFRIKTKGRPPLDVIKEAVNEILRDVEELEKGFLGSP</sequence>
<comment type="subcellular location">
    <subcellularLocation>
        <location evidence="4">Cytoplasm</location>
    </subcellularLocation>
</comment>
<dbReference type="CDD" id="cd06927">
    <property type="entry name" value="RNAP_L"/>
    <property type="match status" value="1"/>
</dbReference>
<keyword evidence="1 4" id="KW-0240">DNA-directed RNA polymerase</keyword>
<dbReference type="RefSeq" id="WP_013336374.1">
    <property type="nucleotide sequence ID" value="NC_014537.1"/>
</dbReference>
<comment type="subunit">
    <text evidence="4">Part of the RNA polymerase complex.</text>
</comment>
<dbReference type="PANTHER" id="PTHR13946">
    <property type="entry name" value="DNA-DIRECTED RNA POLYMERASE I,II,III"/>
    <property type="match status" value="1"/>
</dbReference>
<dbReference type="Gene3D" id="3.30.1360.10">
    <property type="entry name" value="RNA polymerase, RBP11-like subunit"/>
    <property type="match status" value="1"/>
</dbReference>
<evidence type="ECO:0000313" key="6">
    <source>
        <dbReference type="EMBL" id="ADN50649.1"/>
    </source>
</evidence>
<dbReference type="InterPro" id="IPR009025">
    <property type="entry name" value="RBP11-like_dimer"/>
</dbReference>
<comment type="similarity">
    <text evidence="3 4">Belongs to the archaeal Rpo11/eukaryotic RPB11/RPC19 RNA polymerase subunit family.</text>
</comment>
<evidence type="ECO:0000256" key="1">
    <source>
        <dbReference type="ARBA" id="ARBA00022478"/>
    </source>
</evidence>
<dbReference type="InterPro" id="IPR022905">
    <property type="entry name" value="Rpo11-like"/>
</dbReference>
<dbReference type="HOGENOM" id="CLU_090381_5_3_2"/>
<evidence type="ECO:0000313" key="7">
    <source>
        <dbReference type="Proteomes" id="UP000006681"/>
    </source>
</evidence>
<comment type="catalytic activity">
    <reaction evidence="4">
        <text>RNA(n) + a ribonucleoside 5'-triphosphate = RNA(n+1) + diphosphate</text>
        <dbReference type="Rhea" id="RHEA:21248"/>
        <dbReference type="Rhea" id="RHEA-COMP:14527"/>
        <dbReference type="Rhea" id="RHEA-COMP:17342"/>
        <dbReference type="ChEBI" id="CHEBI:33019"/>
        <dbReference type="ChEBI" id="CHEBI:61557"/>
        <dbReference type="ChEBI" id="CHEBI:140395"/>
        <dbReference type="EC" id="2.7.7.6"/>
    </reaction>
</comment>
<dbReference type="GO" id="GO:0005737">
    <property type="term" value="C:cytoplasm"/>
    <property type="evidence" value="ECO:0007669"/>
    <property type="project" value="UniProtKB-SubCell"/>
</dbReference>
<reference evidence="7" key="2">
    <citation type="journal article" date="2010" name="Stand. Genomic Sci.">
        <title>Complete genome sequence of Vulcanisaeta distributa type strain (IC-017T).</title>
        <authorList>
            <person name="Mavromatis K."/>
            <person name="Sikorski J."/>
            <person name="Pabst E."/>
            <person name="Teshima H."/>
            <person name="Lapidus A."/>
            <person name="Lucas S."/>
            <person name="Nolan M."/>
            <person name="Glavina Del Rio T."/>
            <person name="Cheng J."/>
            <person name="Bruce D."/>
            <person name="Goodwin L."/>
            <person name="Pitluck S."/>
            <person name="Liolios K."/>
            <person name="Ivanova N."/>
            <person name="Mikhailova N."/>
            <person name="Pati A."/>
            <person name="Chen A."/>
            <person name="Palaniappan K."/>
            <person name="Land M."/>
            <person name="Hauser L."/>
            <person name="Chang Y."/>
            <person name="Jeffries C."/>
            <person name="Rohde M."/>
            <person name="Spring S."/>
            <person name="Goker M."/>
            <person name="Wirth R."/>
            <person name="Woyke T."/>
            <person name="Bristow J."/>
            <person name="Eisen J."/>
            <person name="Markowitz V."/>
            <person name="Hugenholtz P."/>
            <person name="Klenk H."/>
            <person name="Kyrpides N."/>
        </authorList>
    </citation>
    <scope>NUCLEOTIDE SEQUENCE [LARGE SCALE GENOMIC DNA]</scope>
    <source>
        <strain evidence="7">DSM 14429 / JCM 11212 / NBRC 100878 / IC-017</strain>
    </source>
</reference>
<proteinExistence type="inferred from homology"/>
<dbReference type="GO" id="GO:0006351">
    <property type="term" value="P:DNA-templated transcription"/>
    <property type="evidence" value="ECO:0007669"/>
    <property type="project" value="UniProtKB-UniRule"/>
</dbReference>
<keyword evidence="4" id="KW-0963">Cytoplasm</keyword>
<dbReference type="EMBL" id="CP002100">
    <property type="protein sequence ID" value="ADN50649.1"/>
    <property type="molecule type" value="Genomic_DNA"/>
</dbReference>
<dbReference type="PANTHER" id="PTHR13946:SF28">
    <property type="entry name" value="DNA-DIRECTED RNA POLYMERASES I AND III SUBUNIT RPAC2"/>
    <property type="match status" value="1"/>
</dbReference>
<dbReference type="KEGG" id="vdi:Vdis_1263"/>
<dbReference type="HAMAP" id="MF_00261">
    <property type="entry name" value="RNApol_arch_Rpo11"/>
    <property type="match status" value="1"/>
</dbReference>
<dbReference type="OrthoDB" id="24205at2157"/>
<name>E1QRF2_VULDI</name>
<evidence type="ECO:0000256" key="3">
    <source>
        <dbReference type="ARBA" id="ARBA00025751"/>
    </source>
</evidence>
<dbReference type="GeneID" id="9752195"/>
<dbReference type="GO" id="GO:0003899">
    <property type="term" value="F:DNA-directed RNA polymerase activity"/>
    <property type="evidence" value="ECO:0007669"/>
    <property type="project" value="UniProtKB-UniRule"/>
</dbReference>
<dbReference type="GO" id="GO:0000428">
    <property type="term" value="C:DNA-directed RNA polymerase complex"/>
    <property type="evidence" value="ECO:0007669"/>
    <property type="project" value="UniProtKB-KW"/>
</dbReference>
<comment type="function">
    <text evidence="4">DNA-dependent RNA polymerase (RNAP) catalyzes the transcription of DNA into RNA using the four ribonucleoside triphosphates as substrates.</text>
</comment>
<dbReference type="InterPro" id="IPR036603">
    <property type="entry name" value="RBP11-like"/>
</dbReference>
<dbReference type="SUPFAM" id="SSF55257">
    <property type="entry name" value="RBP11-like subunits of RNA polymerase"/>
    <property type="match status" value="1"/>
</dbReference>
<reference evidence="6 7" key="1">
    <citation type="journal article" date="2010" name="Stand. Genomic Sci.">
        <title>Complete genome sequence of Vulcanisaeta distributa type strain (IC-017).</title>
        <authorList>
            <person name="Mavromatis K."/>
            <person name="Sikorski J."/>
            <person name="Pabst E."/>
            <person name="Teshima H."/>
            <person name="Lapidus A."/>
            <person name="Lucas S."/>
            <person name="Nolan M."/>
            <person name="Glavina Del Rio T."/>
            <person name="Cheng J.F."/>
            <person name="Bruce D."/>
            <person name="Goodwin L."/>
            <person name="Pitluck S."/>
            <person name="Liolios K."/>
            <person name="Ivanova N."/>
            <person name="Mikhailova N."/>
            <person name="Pati A."/>
            <person name="Chen A."/>
            <person name="Palaniappan K."/>
            <person name="Land M."/>
            <person name="Hauser L."/>
            <person name="Chang Y.J."/>
            <person name="Jeffries C.D."/>
            <person name="Rohde M."/>
            <person name="Spring S."/>
            <person name="Goker M."/>
            <person name="Wirth R."/>
            <person name="Woyke T."/>
            <person name="Bristow J."/>
            <person name="Eisen J.A."/>
            <person name="Markowitz V."/>
            <person name="Hugenholtz P."/>
            <person name="Klenk H.P."/>
            <person name="Kyrpides N.C."/>
        </authorList>
    </citation>
    <scope>NUCLEOTIDE SEQUENCE [LARGE SCALE GENOMIC DNA]</scope>
    <source>
        <strain evidence="7">DSM 14429 / JCM 11212 / NBRC 100878 / IC-017</strain>
    </source>
</reference>
<dbReference type="GO" id="GO:0046983">
    <property type="term" value="F:protein dimerization activity"/>
    <property type="evidence" value="ECO:0007669"/>
    <property type="project" value="InterPro"/>
</dbReference>
<feature type="domain" description="DNA-directed RNA polymerase RBP11-like dimerisation" evidence="5">
    <location>
        <begin position="15"/>
        <end position="85"/>
    </location>
</feature>
<accession>E1QRF2</accession>
<evidence type="ECO:0000256" key="2">
    <source>
        <dbReference type="ARBA" id="ARBA00023163"/>
    </source>
</evidence>
<protein>
    <recommendedName>
        <fullName evidence="4">DNA-directed RNA polymerase subunit Rpo11</fullName>
        <ecNumber evidence="4">2.7.7.6</ecNumber>
    </recommendedName>
    <alternativeName>
        <fullName evidence="4">DNA-directed RNA polymerase subunit L</fullName>
    </alternativeName>
</protein>
<evidence type="ECO:0000259" key="5">
    <source>
        <dbReference type="Pfam" id="PF13656"/>
    </source>
</evidence>
<dbReference type="STRING" id="572478.Vdis_1263"/>
<keyword evidence="4" id="KW-0548">Nucleotidyltransferase</keyword>
<keyword evidence="2 4" id="KW-0804">Transcription</keyword>
<organism evidence="6 7">
    <name type="scientific">Vulcanisaeta distributa (strain DSM 14429 / JCM 11212 / NBRC 100878 / IC-017)</name>
    <dbReference type="NCBI Taxonomy" id="572478"/>
    <lineage>
        <taxon>Archaea</taxon>
        <taxon>Thermoproteota</taxon>
        <taxon>Thermoprotei</taxon>
        <taxon>Thermoproteales</taxon>
        <taxon>Thermoproteaceae</taxon>
        <taxon>Vulcanisaeta</taxon>
    </lineage>
</organism>
<dbReference type="AlphaFoldDB" id="E1QRF2"/>
<evidence type="ECO:0000256" key="4">
    <source>
        <dbReference type="HAMAP-Rule" id="MF_00261"/>
    </source>
</evidence>
<dbReference type="EC" id="2.7.7.6" evidence="4"/>